<dbReference type="InterPro" id="IPR036049">
    <property type="entry name" value="Ribosomal_uL29_sf"/>
</dbReference>
<dbReference type="Pfam" id="PF00831">
    <property type="entry name" value="Ribosomal_L29"/>
    <property type="match status" value="1"/>
</dbReference>
<dbReference type="AlphaFoldDB" id="A0A0H4T519"/>
<dbReference type="InterPro" id="IPR018254">
    <property type="entry name" value="Ribosomal_uL29_CS"/>
</dbReference>
<accession>A0A0H4T519</accession>
<dbReference type="InterPro" id="IPR050063">
    <property type="entry name" value="Ribosomal_protein_uL29"/>
</dbReference>
<gene>
    <name evidence="5" type="primary">rpmC</name>
</gene>
<reference evidence="6" key="1">
    <citation type="journal article" date="2015" name="ISME J.">
        <title>Aquifer environment selects for microbial species cohorts in sediment and groundwater.</title>
        <authorList>
            <person name="Hug L.A."/>
            <person name="Thomas B.C."/>
            <person name="Brown C.T."/>
            <person name="Frischkorn K.R."/>
            <person name="Williams K.H."/>
            <person name="Tringe S.G."/>
            <person name="Banfield J.F."/>
        </authorList>
    </citation>
    <scope>NUCLEOTIDE SEQUENCE</scope>
</reference>
<dbReference type="InterPro" id="IPR001854">
    <property type="entry name" value="Ribosomal_uL29"/>
</dbReference>
<dbReference type="PANTHER" id="PTHR10916">
    <property type="entry name" value="60S RIBOSOMAL PROTEIN L35/50S RIBOSOMAL PROTEIN L29"/>
    <property type="match status" value="1"/>
</dbReference>
<dbReference type="NCBIfam" id="TIGR00012">
    <property type="entry name" value="L29"/>
    <property type="match status" value="1"/>
</dbReference>
<dbReference type="CDD" id="cd00427">
    <property type="entry name" value="Ribosomal_L29_HIP"/>
    <property type="match status" value="1"/>
</dbReference>
<name>A0A0H4T519_9BACT</name>
<keyword evidence="3 5" id="KW-0687">Ribonucleoprotein</keyword>
<dbReference type="EMBL" id="KT006967">
    <property type="protein sequence ID" value="AKQ01482.1"/>
    <property type="molecule type" value="Genomic_DNA"/>
</dbReference>
<evidence type="ECO:0000256" key="1">
    <source>
        <dbReference type="ARBA" id="ARBA00009254"/>
    </source>
</evidence>
<comment type="similarity">
    <text evidence="1 5">Belongs to the universal ribosomal protein uL29 family.</text>
</comment>
<evidence type="ECO:0000256" key="4">
    <source>
        <dbReference type="ARBA" id="ARBA00035204"/>
    </source>
</evidence>
<keyword evidence="2 5" id="KW-0689">Ribosomal protein</keyword>
<evidence type="ECO:0000256" key="5">
    <source>
        <dbReference type="HAMAP-Rule" id="MF_00374"/>
    </source>
</evidence>
<dbReference type="Gene3D" id="1.10.287.310">
    <property type="match status" value="1"/>
</dbReference>
<dbReference type="PANTHER" id="PTHR10916:SF0">
    <property type="entry name" value="LARGE RIBOSOMAL SUBUNIT PROTEIN UL29C"/>
    <property type="match status" value="1"/>
</dbReference>
<dbReference type="GO" id="GO:0006412">
    <property type="term" value="P:translation"/>
    <property type="evidence" value="ECO:0007669"/>
    <property type="project" value="UniProtKB-UniRule"/>
</dbReference>
<dbReference type="GO" id="GO:0022625">
    <property type="term" value="C:cytosolic large ribosomal subunit"/>
    <property type="evidence" value="ECO:0007669"/>
    <property type="project" value="TreeGrafter"/>
</dbReference>
<dbReference type="HAMAP" id="MF_00374">
    <property type="entry name" value="Ribosomal_uL29"/>
    <property type="match status" value="1"/>
</dbReference>
<protein>
    <recommendedName>
        <fullName evidence="4 5">Large ribosomal subunit protein uL29</fullName>
    </recommendedName>
</protein>
<dbReference type="GO" id="GO:0003735">
    <property type="term" value="F:structural constituent of ribosome"/>
    <property type="evidence" value="ECO:0007669"/>
    <property type="project" value="InterPro"/>
</dbReference>
<dbReference type="SUPFAM" id="SSF46561">
    <property type="entry name" value="Ribosomal protein L29 (L29p)"/>
    <property type="match status" value="1"/>
</dbReference>
<evidence type="ECO:0000256" key="3">
    <source>
        <dbReference type="ARBA" id="ARBA00023274"/>
    </source>
</evidence>
<dbReference type="PROSITE" id="PS00579">
    <property type="entry name" value="RIBOSOMAL_L29"/>
    <property type="match status" value="1"/>
</dbReference>
<proteinExistence type="inferred from homology"/>
<sequence length="85" mass="9763">MHHISYLLQLNLSREAGGYNMKLAELLGATLEELKGHETELKREMFNLRFQQAVGGSLENPMRIRSVKREIARIKTVVQQRKAEG</sequence>
<evidence type="ECO:0000313" key="6">
    <source>
        <dbReference type="EMBL" id="AKQ01482.1"/>
    </source>
</evidence>
<evidence type="ECO:0000256" key="2">
    <source>
        <dbReference type="ARBA" id="ARBA00022980"/>
    </source>
</evidence>
<dbReference type="FunFam" id="1.10.287.310:FF:000001">
    <property type="entry name" value="50S ribosomal protein L29"/>
    <property type="match status" value="1"/>
</dbReference>
<organism evidence="6">
    <name type="scientific">uncultured Nitrospirae bacterium Rifle_16ft_4_minimus_18822</name>
    <dbReference type="NCBI Taxonomy" id="1665126"/>
    <lineage>
        <taxon>Bacteria</taxon>
        <taxon>Pseudomonadati</taxon>
        <taxon>Nitrospirota</taxon>
        <taxon>environmental samples</taxon>
    </lineage>
</organism>